<dbReference type="GO" id="GO:0004553">
    <property type="term" value="F:hydrolase activity, hydrolyzing O-glycosyl compounds"/>
    <property type="evidence" value="ECO:0007669"/>
    <property type="project" value="TreeGrafter"/>
</dbReference>
<dbReference type="GO" id="GO:0030246">
    <property type="term" value="F:carbohydrate binding"/>
    <property type="evidence" value="ECO:0007669"/>
    <property type="project" value="InterPro"/>
</dbReference>
<dbReference type="Gene3D" id="1.50.10.10">
    <property type="match status" value="1"/>
</dbReference>
<feature type="domain" description="Glycoside hydrolase family 65 central catalytic" evidence="1">
    <location>
        <begin position="321"/>
        <end position="515"/>
    </location>
</feature>
<dbReference type="InterPro" id="IPR011013">
    <property type="entry name" value="Gal_mutarotase_sf_dom"/>
</dbReference>
<dbReference type="InterPro" id="IPR012341">
    <property type="entry name" value="6hp_glycosidase-like_sf"/>
</dbReference>
<protein>
    <submittedName>
        <fullName evidence="3">Trehalose/maltose hydrolase or phosphorylase</fullName>
    </submittedName>
</protein>
<reference evidence="3" key="1">
    <citation type="submission" date="2012-02" db="EMBL/GenBank/DDBJ databases">
        <title>The complete genome of Solitalea canadensis DSM 3403.</title>
        <authorList>
            <consortium name="US DOE Joint Genome Institute (JGI-PGF)"/>
            <person name="Lucas S."/>
            <person name="Copeland A."/>
            <person name="Lapidus A."/>
            <person name="Glavina del Rio T."/>
            <person name="Dalin E."/>
            <person name="Tice H."/>
            <person name="Bruce D."/>
            <person name="Goodwin L."/>
            <person name="Pitluck S."/>
            <person name="Peters L."/>
            <person name="Ovchinnikova G."/>
            <person name="Lu M."/>
            <person name="Kyrpides N."/>
            <person name="Mavromatis K."/>
            <person name="Ivanova N."/>
            <person name="Brettin T."/>
            <person name="Detter J.C."/>
            <person name="Han C."/>
            <person name="Larimer F."/>
            <person name="Land M."/>
            <person name="Hauser L."/>
            <person name="Markowitz V."/>
            <person name="Cheng J.-F."/>
            <person name="Hugenholtz P."/>
            <person name="Woyke T."/>
            <person name="Wu D."/>
            <person name="Spring S."/>
            <person name="Schroeder M."/>
            <person name="Kopitz M."/>
            <person name="Brambilla E."/>
            <person name="Klenk H.-P."/>
            <person name="Eisen J.A."/>
        </authorList>
    </citation>
    <scope>NUCLEOTIDE SEQUENCE</scope>
    <source>
        <strain evidence="3">DSM 3403</strain>
    </source>
</reference>
<dbReference type="SUPFAM" id="SSF48208">
    <property type="entry name" value="Six-hairpin glycosidases"/>
    <property type="match status" value="1"/>
</dbReference>
<dbReference type="InterPro" id="IPR005196">
    <property type="entry name" value="Glyco_hydro_65_N"/>
</dbReference>
<dbReference type="Gene3D" id="2.70.98.40">
    <property type="entry name" value="Glycoside hydrolase, family 65, N-terminal domain"/>
    <property type="match status" value="1"/>
</dbReference>
<dbReference type="SUPFAM" id="SSF74650">
    <property type="entry name" value="Galactose mutarotase-like"/>
    <property type="match status" value="1"/>
</dbReference>
<dbReference type="HOGENOM" id="CLU_006285_4_2_10"/>
<dbReference type="EMBL" id="CP003349">
    <property type="protein sequence ID" value="AFD05259.1"/>
    <property type="molecule type" value="Genomic_DNA"/>
</dbReference>
<accession>H8KT76</accession>
<dbReference type="InterPro" id="IPR005195">
    <property type="entry name" value="Glyco_hydro_65_M"/>
</dbReference>
<dbReference type="KEGG" id="scn:Solca_0103"/>
<proteinExistence type="predicted"/>
<evidence type="ECO:0000313" key="3">
    <source>
        <dbReference type="EMBL" id="AFD05259.1"/>
    </source>
</evidence>
<feature type="domain" description="Glycoside hydrolase family 65 N-terminal" evidence="2">
    <location>
        <begin position="53"/>
        <end position="229"/>
    </location>
</feature>
<dbReference type="AlphaFoldDB" id="H8KT76"/>
<dbReference type="eggNOG" id="COG1554">
    <property type="taxonomic scope" value="Bacteria"/>
</dbReference>
<evidence type="ECO:0000313" key="4">
    <source>
        <dbReference type="Proteomes" id="UP000007590"/>
    </source>
</evidence>
<dbReference type="STRING" id="929556.Solca_0103"/>
<sequence length="692" mass="77269">MEYLKSTNLTTMFRYILCVIIATLFINGSAVAQIDPWIVKADKIDPSNYYGVSIANGMVGITSSPEPLKMKSIVLAGAYDLYGRGRVSNFINSINLLNMSLSIDGRTVSASTIKNFQQQLDMKHGRFSASFELEDKAKVSYTYYALRHLPYSVMVDVAITALKDIEINASNVMETPDALKDVQNYYNEIVRSHVAIKLLTSTAKSPTGKFDIAASTTFLFEEDKQQQPDVIHAMYDNNKHSMRFSKKLNAGSIYDYAVAGATLTSAHHPDPLNEVERLTIFAKMQGRDRLINHHNKAWDDLWQSDILIEGDEQAQQDVRSMLYHLYAFSREGSGMSLSPMGLSGLGYNGHVFWDTDIWMMPPLLLLHPEIAESLIDYRFKRLEAAKHNAFSHGYKGAMYPWESAQSGAEETPVWALSGPFEHHITGCVAFAAWNYYCATQDVQWLKTKGWPIIEATADFWTSRVELNDKGEYEIKNVVAADEWAENVDNNAFTNAVAKANLEIAATAAKMVGQKENPEWMKIAQRIPILKFPDGVTREHATYNGETIKQADVNLLAFPLKTITDAAQIEKDLVYYQSRVPVSGTPAMTQAIFSLLYARLGKSDQALHYFKDAYEPNLNPPFRVIAETKGGTNPYFATGAGGVLQAVMMGFGGLDITTKGIQQVKSKLPDHWKSLTIQGVGPQKKTYKVINSK</sequence>
<dbReference type="InterPro" id="IPR008928">
    <property type="entry name" value="6-hairpin_glycosidase_sf"/>
</dbReference>
<evidence type="ECO:0000259" key="2">
    <source>
        <dbReference type="Pfam" id="PF03636"/>
    </source>
</evidence>
<keyword evidence="4" id="KW-1185">Reference proteome</keyword>
<dbReference type="GO" id="GO:0016757">
    <property type="term" value="F:glycosyltransferase activity"/>
    <property type="evidence" value="ECO:0007669"/>
    <property type="project" value="UniProtKB-ARBA"/>
</dbReference>
<dbReference type="Proteomes" id="UP000007590">
    <property type="component" value="Chromosome"/>
</dbReference>
<dbReference type="InterPro" id="IPR037018">
    <property type="entry name" value="GH65_N"/>
</dbReference>
<dbReference type="Pfam" id="PF03632">
    <property type="entry name" value="Glyco_hydro_65m"/>
    <property type="match status" value="1"/>
</dbReference>
<dbReference type="PANTHER" id="PTHR11051:SF8">
    <property type="entry name" value="PROTEIN-GLUCOSYLGALACTOSYLHYDROXYLYSINE GLUCOSIDASE"/>
    <property type="match status" value="1"/>
</dbReference>
<name>H8KT76_SOLCM</name>
<dbReference type="RefSeq" id="WP_014678487.1">
    <property type="nucleotide sequence ID" value="NC_017770.1"/>
</dbReference>
<dbReference type="Pfam" id="PF03636">
    <property type="entry name" value="Glyco_hydro_65N"/>
    <property type="match status" value="1"/>
</dbReference>
<organism evidence="3 4">
    <name type="scientific">Solitalea canadensis (strain ATCC 29591 / DSM 3403 / JCM 21819 / LMG 8368 / NBRC 15130 / NCIMB 12057 / USAM 9D)</name>
    <name type="common">Flexibacter canadensis</name>
    <dbReference type="NCBI Taxonomy" id="929556"/>
    <lineage>
        <taxon>Bacteria</taxon>
        <taxon>Pseudomonadati</taxon>
        <taxon>Bacteroidota</taxon>
        <taxon>Sphingobacteriia</taxon>
        <taxon>Sphingobacteriales</taxon>
        <taxon>Sphingobacteriaceae</taxon>
        <taxon>Solitalea</taxon>
    </lineage>
</organism>
<evidence type="ECO:0000259" key="1">
    <source>
        <dbReference type="Pfam" id="PF03632"/>
    </source>
</evidence>
<keyword evidence="3" id="KW-0378">Hydrolase</keyword>
<dbReference type="GO" id="GO:0005975">
    <property type="term" value="P:carbohydrate metabolic process"/>
    <property type="evidence" value="ECO:0007669"/>
    <property type="project" value="InterPro"/>
</dbReference>
<dbReference type="PANTHER" id="PTHR11051">
    <property type="entry name" value="GLYCOSYL HYDROLASE-RELATED"/>
    <property type="match status" value="1"/>
</dbReference>
<gene>
    <name evidence="3" type="ordered locus">Solca_0103</name>
</gene>